<accession>A0A3D8GMK5</accession>
<keyword evidence="2" id="KW-0472">Membrane</keyword>
<comment type="caution">
    <text evidence="4">The sequence shown here is derived from an EMBL/GenBank/DDBJ whole genome shotgun (WGS) entry which is preliminary data.</text>
</comment>
<protein>
    <recommendedName>
        <fullName evidence="3">YhaN AAA domain-containing protein</fullName>
    </recommendedName>
</protein>
<reference evidence="4 5" key="1">
    <citation type="submission" date="2018-07" db="EMBL/GenBank/DDBJ databases">
        <title>Bacillus sp. YLB-04 draft genome sequence.</title>
        <authorList>
            <person name="Yu L."/>
            <person name="Tang X."/>
        </authorList>
    </citation>
    <scope>NUCLEOTIDE SEQUENCE [LARGE SCALE GENOMIC DNA]</scope>
    <source>
        <strain evidence="4 5">YLB-04</strain>
    </source>
</reference>
<dbReference type="RefSeq" id="WP_115453544.1">
    <property type="nucleotide sequence ID" value="NZ_QNQT01000011.1"/>
</dbReference>
<evidence type="ECO:0000313" key="4">
    <source>
        <dbReference type="EMBL" id="RDU35306.1"/>
    </source>
</evidence>
<feature type="coiled-coil region" evidence="1">
    <location>
        <begin position="682"/>
        <end position="758"/>
    </location>
</feature>
<dbReference type="PANTHER" id="PTHR41259:SF1">
    <property type="entry name" value="DOUBLE-STRAND BREAK REPAIR RAD50 ATPASE, PUTATIVE-RELATED"/>
    <property type="match status" value="1"/>
</dbReference>
<feature type="coiled-coil region" evidence="1">
    <location>
        <begin position="782"/>
        <end position="816"/>
    </location>
</feature>
<feature type="transmembrane region" description="Helical" evidence="2">
    <location>
        <begin position="495"/>
        <end position="515"/>
    </location>
</feature>
<gene>
    <name evidence="4" type="ORF">DRW41_18655</name>
</gene>
<organism evidence="4 5">
    <name type="scientific">Neobacillus piezotolerans</name>
    <dbReference type="NCBI Taxonomy" id="2259171"/>
    <lineage>
        <taxon>Bacteria</taxon>
        <taxon>Bacillati</taxon>
        <taxon>Bacillota</taxon>
        <taxon>Bacilli</taxon>
        <taxon>Bacillales</taxon>
        <taxon>Bacillaceae</taxon>
        <taxon>Neobacillus</taxon>
    </lineage>
</organism>
<keyword evidence="2" id="KW-0812">Transmembrane</keyword>
<dbReference type="OrthoDB" id="9764467at2"/>
<dbReference type="Proteomes" id="UP000257144">
    <property type="component" value="Unassembled WGS sequence"/>
</dbReference>
<keyword evidence="1" id="KW-0175">Coiled coil</keyword>
<evidence type="ECO:0000256" key="1">
    <source>
        <dbReference type="SAM" id="Coils"/>
    </source>
</evidence>
<name>A0A3D8GMK5_9BACI</name>
<dbReference type="SUPFAM" id="SSF52540">
    <property type="entry name" value="P-loop containing nucleoside triphosphate hydrolases"/>
    <property type="match status" value="1"/>
</dbReference>
<dbReference type="InterPro" id="IPR027417">
    <property type="entry name" value="P-loop_NTPase"/>
</dbReference>
<dbReference type="AlphaFoldDB" id="A0A3D8GMK5"/>
<evidence type="ECO:0000256" key="2">
    <source>
        <dbReference type="SAM" id="Phobius"/>
    </source>
</evidence>
<evidence type="ECO:0000259" key="3">
    <source>
        <dbReference type="Pfam" id="PF13514"/>
    </source>
</evidence>
<feature type="transmembrane region" description="Helical" evidence="2">
    <location>
        <begin position="471"/>
        <end position="489"/>
    </location>
</feature>
<feature type="coiled-coil region" evidence="1">
    <location>
        <begin position="328"/>
        <end position="419"/>
    </location>
</feature>
<evidence type="ECO:0000313" key="5">
    <source>
        <dbReference type="Proteomes" id="UP000257144"/>
    </source>
</evidence>
<dbReference type="InterPro" id="IPR038734">
    <property type="entry name" value="YhaN_AAA"/>
</dbReference>
<feature type="domain" description="YhaN AAA" evidence="3">
    <location>
        <begin position="1"/>
        <end position="202"/>
    </location>
</feature>
<dbReference type="EMBL" id="QNQT01000011">
    <property type="protein sequence ID" value="RDU35306.1"/>
    <property type="molecule type" value="Genomic_DNA"/>
</dbReference>
<keyword evidence="2" id="KW-1133">Transmembrane helix</keyword>
<keyword evidence="5" id="KW-1185">Reference proteome</keyword>
<dbReference type="Pfam" id="PF13514">
    <property type="entry name" value="AAA_27"/>
    <property type="match status" value="1"/>
</dbReference>
<sequence length="995" mass="112547">MKIEELHIYGYGKLENRTISGLGDFQVFYGENEAGKSTIMAFIHGILFGFPTKQQQELRYEPKGGGRYGGKLSLSHPDYGLVVIERVKGKAAGDVTVLLEDGTSGGEELLKPLLGNFDKNMFQAVFSFNLHGLQNIHQMKNEDIGRFLFSAGTLGTDRLAKAEIELQKELEARFKPSGKKPALNARMANLRALETELGKASEKNARYGELIKERDTILEGIRSYTEEIPVLVREAEKLREWERIEGIAREEAALADELGRTEEVKFPARGIERLEASKQMLIPYTLQIEGIRERKELLQKEVDSIVLHKGILENEAEAGALSALVPAYDQSRRESAQLEERLSQLEEYIAIAKGKLHLELDEEEIASINTDIYLKQQAEEADERRKRTAALKVQLEADFQEEKAGLEQVEKELKGAREQLLPQDKRSHFEKLARAGAEDAVRSQLDACRERISLLEEAVKRDEAYRNKSRITGAAMIIGALALAIYGYLGDEWMVLGAGIIFAGIAASVFGKSLFSSGPAKPSEELVRQKAKANQLEEELLSMKPGHSEAAALQLEKDDQERMKVNGLMARFTQQTAQYEKVLARFDHLEKEEALLREQVALLCRELKISGSIGKHMPAEAFKIIEECKTAILEKKRIQGKILTLKGGQSEVEMRAEQLGRIFPETVGNDLNLIAHTAKTMLEEEKKKAILLKEKSMKLEEMEFDLAKLEKERSIHEKAIRDLFSLAGADNEEDYHAAAKQAMQLEEKQARLNELRTELSFSILGKEEIEALLLTRNAPELLHELNGKAENAKREIEMLQLRLAEVRYEIQVLEEGGTYSELLHSFRLAKSEFEEEAREWAVYKVAGELLQRTTGRFREYHLPRLLKKAGEYLAFLTGGQYPRLFLAPSGTGFLIERRDHTRFEANELSQATTEQVYVSLRLALAETIYEKFSFPFIIDDSFVNFDGLRTKRMIELLKGMDGRQVLFFTCHSHLLGHFGEGQVHLLDRSHANIQG</sequence>
<dbReference type="PANTHER" id="PTHR41259">
    <property type="entry name" value="DOUBLE-STRAND BREAK REPAIR RAD50 ATPASE, PUTATIVE-RELATED"/>
    <property type="match status" value="1"/>
</dbReference>
<dbReference type="Gene3D" id="3.40.50.300">
    <property type="entry name" value="P-loop containing nucleotide triphosphate hydrolases"/>
    <property type="match status" value="2"/>
</dbReference>
<proteinExistence type="predicted"/>